<dbReference type="SUPFAM" id="SSF88713">
    <property type="entry name" value="Glycoside hydrolase/deacetylase"/>
    <property type="match status" value="1"/>
</dbReference>
<evidence type="ECO:0008006" key="3">
    <source>
        <dbReference type="Google" id="ProtNLM"/>
    </source>
</evidence>
<organism evidence="1 2">
    <name type="scientific">Actinomycetospora rhizophila</name>
    <dbReference type="NCBI Taxonomy" id="1416876"/>
    <lineage>
        <taxon>Bacteria</taxon>
        <taxon>Bacillati</taxon>
        <taxon>Actinomycetota</taxon>
        <taxon>Actinomycetes</taxon>
        <taxon>Pseudonocardiales</taxon>
        <taxon>Pseudonocardiaceae</taxon>
        <taxon>Actinomycetospora</taxon>
    </lineage>
</organism>
<reference evidence="2" key="1">
    <citation type="journal article" date="2019" name="Int. J. Syst. Evol. Microbiol.">
        <title>The Global Catalogue of Microorganisms (GCM) 10K type strain sequencing project: providing services to taxonomists for standard genome sequencing and annotation.</title>
        <authorList>
            <consortium name="The Broad Institute Genomics Platform"/>
            <consortium name="The Broad Institute Genome Sequencing Center for Infectious Disease"/>
            <person name="Wu L."/>
            <person name="Ma J."/>
        </authorList>
    </citation>
    <scope>NUCLEOTIDE SEQUENCE [LARGE SCALE GENOMIC DNA]</scope>
    <source>
        <strain evidence="2">XZYJ18</strain>
    </source>
</reference>
<dbReference type="Gene3D" id="3.20.20.370">
    <property type="entry name" value="Glycoside hydrolase/deacetylase"/>
    <property type="match status" value="1"/>
</dbReference>
<gene>
    <name evidence="1" type="ORF">ACFPK1_27145</name>
</gene>
<evidence type="ECO:0000313" key="2">
    <source>
        <dbReference type="Proteomes" id="UP001596175"/>
    </source>
</evidence>
<proteinExistence type="predicted"/>
<name>A0ABV9ZN96_9PSEU</name>
<sequence>MSKTLTARLCIGPTDPRVAARLRYSFGAYAALYDLTVVTTGPADVVVAHGPVDEPVDVVIPDGYRVRPGSVPAPSPVWVDGLPSFHRDGSGRPDPLGEVFEWLAAPHEDAAPELDAVGRVPPRYGLARSHGLDLTVPWANRWLARLHTMVRSALPRLPEVPPSPFGSGMTFVASHDLDHLSGDRLVNARRVAKNAAIAFLHDRAPRTTAQIGVATARRVAAHRATADGVRDLLAGEAARGVTATYTAVAASGHRRDPGYRLDDDYVRRTLAEIVDAGHELAVHGSYRSLEGTGLRDEYAAMRAAGYPVRGGRQHWLRHRGGELFTALADSGAEWDSTLGYPDDVGYRHGAAFPFPPYDLTTESPHPLIEIPLAIMERALCATGDAPRDWTTAALDVLRASTDDGWGGVAVLWHDAAFTGTCMPAGLADVYWALLEAGDRWETAGEVAHRARSRWTAAQVLSVATTTATFGALHG</sequence>
<accession>A0ABV9ZN96</accession>
<protein>
    <recommendedName>
        <fullName evidence="3">Polysaccharide deacetylase</fullName>
    </recommendedName>
</protein>
<dbReference type="EMBL" id="JBHSKG010000019">
    <property type="protein sequence ID" value="MFC5141939.1"/>
    <property type="molecule type" value="Genomic_DNA"/>
</dbReference>
<dbReference type="Proteomes" id="UP001596175">
    <property type="component" value="Unassembled WGS sequence"/>
</dbReference>
<dbReference type="InterPro" id="IPR011330">
    <property type="entry name" value="Glyco_hydro/deAcase_b/a-brl"/>
</dbReference>
<keyword evidence="2" id="KW-1185">Reference proteome</keyword>
<dbReference type="RefSeq" id="WP_378024075.1">
    <property type="nucleotide sequence ID" value="NZ_JBHSKG010000019.1"/>
</dbReference>
<comment type="caution">
    <text evidence="1">The sequence shown here is derived from an EMBL/GenBank/DDBJ whole genome shotgun (WGS) entry which is preliminary data.</text>
</comment>
<evidence type="ECO:0000313" key="1">
    <source>
        <dbReference type="EMBL" id="MFC5141939.1"/>
    </source>
</evidence>